<sequence length="92" mass="10198">GYSSAAPCFPLSCHEKVKFSRRLGVELLPLPSPRLIFPLSSRMSPKATPTPSHSSNQRREQFLPPFDTERRGEAAGKVKAATVRMLSDLNFV</sequence>
<dbReference type="OrthoDB" id="6471088at2759"/>
<feature type="non-terminal residue" evidence="3">
    <location>
        <position position="1"/>
    </location>
</feature>
<comment type="caution">
    <text evidence="3">The sequence shown here is derived from an EMBL/GenBank/DDBJ whole genome shotgun (WGS) entry which is preliminary data.</text>
</comment>
<evidence type="ECO:0000313" key="4">
    <source>
        <dbReference type="Proteomes" id="UP000499080"/>
    </source>
</evidence>
<proteinExistence type="predicted"/>
<evidence type="ECO:0000256" key="1">
    <source>
        <dbReference type="SAM" id="MobiDB-lite"/>
    </source>
</evidence>
<feature type="region of interest" description="Disordered" evidence="1">
    <location>
        <begin position="39"/>
        <end position="77"/>
    </location>
</feature>
<reference evidence="3 4" key="1">
    <citation type="journal article" date="2019" name="Sci. Rep.">
        <title>Orb-weaving spider Araneus ventricosus genome elucidates the spidroin gene catalogue.</title>
        <authorList>
            <person name="Kono N."/>
            <person name="Nakamura H."/>
            <person name="Ohtoshi R."/>
            <person name="Moran D.A.P."/>
            <person name="Shinohara A."/>
            <person name="Yoshida Y."/>
            <person name="Fujiwara M."/>
            <person name="Mori M."/>
            <person name="Tomita M."/>
            <person name="Arakawa K."/>
        </authorList>
    </citation>
    <scope>NUCLEOTIDE SEQUENCE [LARGE SCALE GENOMIC DNA]</scope>
</reference>
<evidence type="ECO:0000313" key="3">
    <source>
        <dbReference type="EMBL" id="GBN90748.1"/>
    </source>
</evidence>
<dbReference type="AlphaFoldDB" id="A0A4Y2SQX7"/>
<organism evidence="3 4">
    <name type="scientific">Araneus ventricosus</name>
    <name type="common">Orbweaver spider</name>
    <name type="synonym">Epeira ventricosa</name>
    <dbReference type="NCBI Taxonomy" id="182803"/>
    <lineage>
        <taxon>Eukaryota</taxon>
        <taxon>Metazoa</taxon>
        <taxon>Ecdysozoa</taxon>
        <taxon>Arthropoda</taxon>
        <taxon>Chelicerata</taxon>
        <taxon>Arachnida</taxon>
        <taxon>Araneae</taxon>
        <taxon>Araneomorphae</taxon>
        <taxon>Entelegynae</taxon>
        <taxon>Araneoidea</taxon>
        <taxon>Araneidae</taxon>
        <taxon>Araneus</taxon>
    </lineage>
</organism>
<dbReference type="EMBL" id="BGPR01023518">
    <property type="protein sequence ID" value="GBN90745.1"/>
    <property type="molecule type" value="Genomic_DNA"/>
</dbReference>
<feature type="compositionally biased region" description="Polar residues" evidence="1">
    <location>
        <begin position="41"/>
        <end position="55"/>
    </location>
</feature>
<protein>
    <submittedName>
        <fullName evidence="3">Uncharacterized protein</fullName>
    </submittedName>
</protein>
<dbReference type="EMBL" id="BGPR01023519">
    <property type="protein sequence ID" value="GBN90748.1"/>
    <property type="molecule type" value="Genomic_DNA"/>
</dbReference>
<keyword evidence="4" id="KW-1185">Reference proteome</keyword>
<gene>
    <name evidence="2" type="ORF">AVEN_35435-2_1</name>
    <name evidence="3" type="ORF">AVEN_62881-2_1</name>
</gene>
<accession>A0A4Y2SQX7</accession>
<evidence type="ECO:0000313" key="2">
    <source>
        <dbReference type="EMBL" id="GBN90745.1"/>
    </source>
</evidence>
<feature type="compositionally biased region" description="Basic and acidic residues" evidence="1">
    <location>
        <begin position="57"/>
        <end position="76"/>
    </location>
</feature>
<name>A0A4Y2SQX7_ARAVE</name>
<dbReference type="Proteomes" id="UP000499080">
    <property type="component" value="Unassembled WGS sequence"/>
</dbReference>